<accession>A0AA38PAB3</accession>
<proteinExistence type="predicted"/>
<organism evidence="2 3">
    <name type="scientific">Lentinula raphanica</name>
    <dbReference type="NCBI Taxonomy" id="153919"/>
    <lineage>
        <taxon>Eukaryota</taxon>
        <taxon>Fungi</taxon>
        <taxon>Dikarya</taxon>
        <taxon>Basidiomycota</taxon>
        <taxon>Agaricomycotina</taxon>
        <taxon>Agaricomycetes</taxon>
        <taxon>Agaricomycetidae</taxon>
        <taxon>Agaricales</taxon>
        <taxon>Marasmiineae</taxon>
        <taxon>Omphalotaceae</taxon>
        <taxon>Lentinula</taxon>
    </lineage>
</organism>
<feature type="compositionally biased region" description="Basic and acidic residues" evidence="1">
    <location>
        <begin position="116"/>
        <end position="128"/>
    </location>
</feature>
<feature type="compositionally biased region" description="Basic and acidic residues" evidence="1">
    <location>
        <begin position="48"/>
        <end position="62"/>
    </location>
</feature>
<dbReference type="EMBL" id="MU806141">
    <property type="protein sequence ID" value="KAJ3839208.1"/>
    <property type="molecule type" value="Genomic_DNA"/>
</dbReference>
<gene>
    <name evidence="2" type="ORF">F5878DRAFT_134197</name>
</gene>
<evidence type="ECO:0000256" key="1">
    <source>
        <dbReference type="SAM" id="MobiDB-lite"/>
    </source>
</evidence>
<reference evidence="2" key="1">
    <citation type="submission" date="2022-08" db="EMBL/GenBank/DDBJ databases">
        <authorList>
            <consortium name="DOE Joint Genome Institute"/>
            <person name="Min B."/>
            <person name="Riley R."/>
            <person name="Sierra-Patev S."/>
            <person name="Naranjo-Ortiz M."/>
            <person name="Looney B."/>
            <person name="Konkel Z."/>
            <person name="Slot J.C."/>
            <person name="Sakamoto Y."/>
            <person name="Steenwyk J.L."/>
            <person name="Rokas A."/>
            <person name="Carro J."/>
            <person name="Camarero S."/>
            <person name="Ferreira P."/>
            <person name="Molpeceres G."/>
            <person name="Ruiz-Duenas F.J."/>
            <person name="Serrano A."/>
            <person name="Henrissat B."/>
            <person name="Drula E."/>
            <person name="Hughes K.W."/>
            <person name="Mata J.L."/>
            <person name="Ishikawa N.K."/>
            <person name="Vargas-Isla R."/>
            <person name="Ushijima S."/>
            <person name="Smith C.A."/>
            <person name="Ahrendt S."/>
            <person name="Andreopoulos W."/>
            <person name="He G."/>
            <person name="Labutti K."/>
            <person name="Lipzen A."/>
            <person name="Ng V."/>
            <person name="Sandor L."/>
            <person name="Barry K."/>
            <person name="Martinez A.T."/>
            <person name="Xiao Y."/>
            <person name="Gibbons J.G."/>
            <person name="Terashima K."/>
            <person name="Hibbett D.S."/>
            <person name="Grigoriev I.V."/>
        </authorList>
    </citation>
    <scope>NUCLEOTIDE SEQUENCE</scope>
    <source>
        <strain evidence="2">TFB9207</strain>
    </source>
</reference>
<feature type="region of interest" description="Disordered" evidence="1">
    <location>
        <begin position="1"/>
        <end position="267"/>
    </location>
</feature>
<evidence type="ECO:0000313" key="2">
    <source>
        <dbReference type="EMBL" id="KAJ3839208.1"/>
    </source>
</evidence>
<evidence type="ECO:0000313" key="3">
    <source>
        <dbReference type="Proteomes" id="UP001163846"/>
    </source>
</evidence>
<feature type="compositionally biased region" description="Basic and acidic residues" evidence="1">
    <location>
        <begin position="212"/>
        <end position="229"/>
    </location>
</feature>
<dbReference type="Proteomes" id="UP001163846">
    <property type="component" value="Unassembled WGS sequence"/>
</dbReference>
<feature type="compositionally biased region" description="Basic residues" evidence="1">
    <location>
        <begin position="247"/>
        <end position="260"/>
    </location>
</feature>
<sequence length="267" mass="30413">MLSSSIPPLPRNLPAKPVQQPPPELNRSRGLRVSPQRHWRPPSPEARPPPRRDPTPPRDRPLPKRLSSPVEPRAQRREPSPPRWSQPRRSITPPAPHDQRRAPSPPPNRTPRRRTISPEDRAPRRHADVYIPSPPARNEDRRPLDYPSKPVNHPHRAPADMDVDEPPPHHHNDNGHRDQKANNLPERPPVNRRGGSLLDRLSMSASEQVPPLRDRVQIPAKRDREDLMRDGGAYSVDVDMDDEVVGKRRKRGGKQRRGRGRGSGAYA</sequence>
<name>A0AA38PAB3_9AGAR</name>
<dbReference type="AlphaFoldDB" id="A0AA38PAB3"/>
<comment type="caution">
    <text evidence="2">The sequence shown here is derived from an EMBL/GenBank/DDBJ whole genome shotgun (WGS) entry which is preliminary data.</text>
</comment>
<feature type="compositionally biased region" description="Basic and acidic residues" evidence="1">
    <location>
        <begin position="166"/>
        <end position="180"/>
    </location>
</feature>
<protein>
    <submittedName>
        <fullName evidence="2">Uncharacterized protein</fullName>
    </submittedName>
</protein>
<keyword evidence="3" id="KW-1185">Reference proteome</keyword>